<evidence type="ECO:0000259" key="2">
    <source>
        <dbReference type="PROSITE" id="PS50850"/>
    </source>
</evidence>
<dbReference type="Gene3D" id="1.20.1250.20">
    <property type="entry name" value="MFS general substrate transporter like domains"/>
    <property type="match status" value="1"/>
</dbReference>
<organism evidence="3">
    <name type="scientific">marine sediment metagenome</name>
    <dbReference type="NCBI Taxonomy" id="412755"/>
    <lineage>
        <taxon>unclassified sequences</taxon>
        <taxon>metagenomes</taxon>
        <taxon>ecological metagenomes</taxon>
    </lineage>
</organism>
<gene>
    <name evidence="3" type="ORF">S01H4_16747</name>
</gene>
<feature type="domain" description="Major facilitator superfamily (MFS) profile" evidence="2">
    <location>
        <begin position="17"/>
        <end position="114"/>
    </location>
</feature>
<comment type="caution">
    <text evidence="3">The sequence shown here is derived from an EMBL/GenBank/DDBJ whole genome shotgun (WGS) entry which is preliminary data.</text>
</comment>
<feature type="transmembrane region" description="Helical" evidence="1">
    <location>
        <begin position="55"/>
        <end position="75"/>
    </location>
</feature>
<dbReference type="SUPFAM" id="SSF103473">
    <property type="entry name" value="MFS general substrate transporter"/>
    <property type="match status" value="1"/>
</dbReference>
<sequence>MNEEAHLSEPSSYRWVILALAWLVYFAFGLILASIPPLVNIIAADLSLTYSEMGIILGSVILMFIPLAVPVGIGIDRFGQKKMIALGLLIVSASGILRSFAFSFETLFLVFYGF</sequence>
<dbReference type="AlphaFoldDB" id="X0YKF7"/>
<dbReference type="InterPro" id="IPR020846">
    <property type="entry name" value="MFS_dom"/>
</dbReference>
<evidence type="ECO:0000313" key="3">
    <source>
        <dbReference type="EMBL" id="GAG56634.1"/>
    </source>
</evidence>
<reference evidence="3" key="1">
    <citation type="journal article" date="2014" name="Front. Microbiol.">
        <title>High frequency of phylogenetically diverse reductive dehalogenase-homologous genes in deep subseafloor sedimentary metagenomes.</title>
        <authorList>
            <person name="Kawai M."/>
            <person name="Futagami T."/>
            <person name="Toyoda A."/>
            <person name="Takaki Y."/>
            <person name="Nishi S."/>
            <person name="Hori S."/>
            <person name="Arai W."/>
            <person name="Tsubouchi T."/>
            <person name="Morono Y."/>
            <person name="Uchiyama I."/>
            <person name="Ito T."/>
            <person name="Fujiyama A."/>
            <person name="Inagaki F."/>
            <person name="Takami H."/>
        </authorList>
    </citation>
    <scope>NUCLEOTIDE SEQUENCE</scope>
    <source>
        <strain evidence="3">Expedition CK06-06</strain>
    </source>
</reference>
<dbReference type="PROSITE" id="PS50850">
    <property type="entry name" value="MFS"/>
    <property type="match status" value="1"/>
</dbReference>
<accession>X0YKF7</accession>
<keyword evidence="1" id="KW-1133">Transmembrane helix</keyword>
<feature type="non-terminal residue" evidence="3">
    <location>
        <position position="114"/>
    </location>
</feature>
<dbReference type="GO" id="GO:0022857">
    <property type="term" value="F:transmembrane transporter activity"/>
    <property type="evidence" value="ECO:0007669"/>
    <property type="project" value="InterPro"/>
</dbReference>
<dbReference type="EMBL" id="BART01007351">
    <property type="protein sequence ID" value="GAG56634.1"/>
    <property type="molecule type" value="Genomic_DNA"/>
</dbReference>
<evidence type="ECO:0000256" key="1">
    <source>
        <dbReference type="SAM" id="Phobius"/>
    </source>
</evidence>
<feature type="transmembrane region" description="Helical" evidence="1">
    <location>
        <begin position="12"/>
        <end position="35"/>
    </location>
</feature>
<keyword evidence="1" id="KW-0472">Membrane</keyword>
<feature type="transmembrane region" description="Helical" evidence="1">
    <location>
        <begin position="87"/>
        <end position="112"/>
    </location>
</feature>
<dbReference type="InterPro" id="IPR036259">
    <property type="entry name" value="MFS_trans_sf"/>
</dbReference>
<keyword evidence="1" id="KW-0812">Transmembrane</keyword>
<name>X0YKF7_9ZZZZ</name>
<protein>
    <recommendedName>
        <fullName evidence="2">Major facilitator superfamily (MFS) profile domain-containing protein</fullName>
    </recommendedName>
</protein>
<proteinExistence type="predicted"/>